<dbReference type="EMBL" id="FZNY01000005">
    <property type="protein sequence ID" value="SNR97031.1"/>
    <property type="molecule type" value="Genomic_DNA"/>
</dbReference>
<dbReference type="OrthoDB" id="1454156at2"/>
<evidence type="ECO:0000313" key="3">
    <source>
        <dbReference type="Proteomes" id="UP000198379"/>
    </source>
</evidence>
<dbReference type="Gene3D" id="3.30.1150.10">
    <property type="match status" value="1"/>
</dbReference>
<evidence type="ECO:0000259" key="1">
    <source>
        <dbReference type="PROSITE" id="PS52015"/>
    </source>
</evidence>
<dbReference type="GO" id="GO:0055085">
    <property type="term" value="P:transmembrane transport"/>
    <property type="evidence" value="ECO:0007669"/>
    <property type="project" value="InterPro"/>
</dbReference>
<protein>
    <recommendedName>
        <fullName evidence="1">TonB C-terminal domain-containing protein</fullName>
    </recommendedName>
</protein>
<keyword evidence="3" id="KW-1185">Reference proteome</keyword>
<proteinExistence type="predicted"/>
<feature type="domain" description="TonB C-terminal" evidence="1">
    <location>
        <begin position="73"/>
        <end position="169"/>
    </location>
</feature>
<accession>A0A239ANU6</accession>
<dbReference type="RefSeq" id="WP_089372286.1">
    <property type="nucleotide sequence ID" value="NZ_BMEP01000006.1"/>
</dbReference>
<name>A0A239ANU6_9FLAO</name>
<evidence type="ECO:0000313" key="2">
    <source>
        <dbReference type="EMBL" id="SNR97031.1"/>
    </source>
</evidence>
<dbReference type="SUPFAM" id="SSF74653">
    <property type="entry name" value="TolA/TonB C-terminal domain"/>
    <property type="match status" value="1"/>
</dbReference>
<reference evidence="2 3" key="1">
    <citation type="submission" date="2017-06" db="EMBL/GenBank/DDBJ databases">
        <authorList>
            <person name="Kim H.J."/>
            <person name="Triplett B.A."/>
        </authorList>
    </citation>
    <scope>NUCLEOTIDE SEQUENCE [LARGE SCALE GENOMIC DNA]</scope>
    <source>
        <strain evidence="2 3">DSM 25597</strain>
    </source>
</reference>
<dbReference type="Proteomes" id="UP000198379">
    <property type="component" value="Unassembled WGS sequence"/>
</dbReference>
<dbReference type="InterPro" id="IPR037682">
    <property type="entry name" value="TonB_C"/>
</dbReference>
<gene>
    <name evidence="2" type="ORF">SAMN06265376_10526</name>
</gene>
<dbReference type="PROSITE" id="PS52015">
    <property type="entry name" value="TONB_CTD"/>
    <property type="match status" value="1"/>
</dbReference>
<sequence>MNKYTLRILTLLFLVPTIAIGQIPNGYFLDADDTATSGYKAKPYKQEKEGIYHYAVLTELPFENKCSEGLSEKDQSDCAEASLRNLIYPNIPSELDFKGNVYVYLTVKKDAQIANVTVSSYPTSKTINSYIKEAIEAVTFKPGKFNDKIVTSRLWTSFTFPSSSKELFSVSLKKMKEDKNPTYEDYENLVFDASQYIFSNPVYPDGTEFKAATQIVGFWMNKNTGMNLPTFGDFFTSLTNRNQQQFLYTVAMINYGLDQKINHDRVLKCVKIEGQKYSEQEDVKEVQLEGAKILLAFIGNEKNNVLMSSKARKFYKAYEKGVLEEKLFD</sequence>
<dbReference type="AlphaFoldDB" id="A0A239ANU6"/>
<organism evidence="2 3">
    <name type="scientific">Dokdonia pacifica</name>
    <dbReference type="NCBI Taxonomy" id="1627892"/>
    <lineage>
        <taxon>Bacteria</taxon>
        <taxon>Pseudomonadati</taxon>
        <taxon>Bacteroidota</taxon>
        <taxon>Flavobacteriia</taxon>
        <taxon>Flavobacteriales</taxon>
        <taxon>Flavobacteriaceae</taxon>
        <taxon>Dokdonia</taxon>
    </lineage>
</organism>